<dbReference type="InterPro" id="IPR007110">
    <property type="entry name" value="Ig-like_dom"/>
</dbReference>
<feature type="domain" description="Ig-like" evidence="5">
    <location>
        <begin position="75"/>
        <end position="162"/>
    </location>
</feature>
<dbReference type="Gene3D" id="2.60.40.10">
    <property type="entry name" value="Immunoglobulins"/>
    <property type="match status" value="3"/>
</dbReference>
<accession>A0A444TWU5</accession>
<dbReference type="SMART" id="SM00408">
    <property type="entry name" value="IGc2"/>
    <property type="match status" value="2"/>
</dbReference>
<dbReference type="InterPro" id="IPR040047">
    <property type="entry name" value="VPS50"/>
</dbReference>
<gene>
    <name evidence="6" type="ORF">EOD39_10865</name>
</gene>
<dbReference type="GO" id="GO:0042147">
    <property type="term" value="P:retrograde transport, endosome to Golgi"/>
    <property type="evidence" value="ECO:0007669"/>
    <property type="project" value="InterPro"/>
</dbReference>
<dbReference type="InterPro" id="IPR013783">
    <property type="entry name" value="Ig-like_fold"/>
</dbReference>
<reference evidence="6 7" key="1">
    <citation type="submission" date="2019-01" db="EMBL/GenBank/DDBJ databases">
        <title>Draft Genome and Complete Hox-Cluster Characterization of the Sterlet Sturgeon (Acipenser ruthenus).</title>
        <authorList>
            <person name="Wei Q."/>
        </authorList>
    </citation>
    <scope>NUCLEOTIDE SEQUENCE [LARGE SCALE GENOMIC DNA]</scope>
    <source>
        <strain evidence="6">WHYD16114868_AA</strain>
        <tissue evidence="6">Blood</tissue>
    </source>
</reference>
<feature type="region of interest" description="Disordered" evidence="4">
    <location>
        <begin position="723"/>
        <end position="745"/>
    </location>
</feature>
<feature type="region of interest" description="Disordered" evidence="4">
    <location>
        <begin position="892"/>
        <end position="912"/>
    </location>
</feature>
<evidence type="ECO:0000256" key="4">
    <source>
        <dbReference type="SAM" id="MobiDB-lite"/>
    </source>
</evidence>
<proteinExistence type="predicted"/>
<dbReference type="EMBL" id="SCEB01215842">
    <property type="protein sequence ID" value="RXM27388.1"/>
    <property type="molecule type" value="Genomic_DNA"/>
</dbReference>
<organism evidence="6 7">
    <name type="scientific">Acipenser ruthenus</name>
    <name type="common">Sterlet sturgeon</name>
    <dbReference type="NCBI Taxonomy" id="7906"/>
    <lineage>
        <taxon>Eukaryota</taxon>
        <taxon>Metazoa</taxon>
        <taxon>Chordata</taxon>
        <taxon>Craniata</taxon>
        <taxon>Vertebrata</taxon>
        <taxon>Euteleostomi</taxon>
        <taxon>Actinopterygii</taxon>
        <taxon>Chondrostei</taxon>
        <taxon>Acipenseriformes</taxon>
        <taxon>Acipenseridae</taxon>
        <taxon>Acipenser</taxon>
    </lineage>
</organism>
<evidence type="ECO:0000256" key="2">
    <source>
        <dbReference type="ARBA" id="ARBA00022927"/>
    </source>
</evidence>
<dbReference type="GO" id="GO:0000149">
    <property type="term" value="F:SNARE binding"/>
    <property type="evidence" value="ECO:0007669"/>
    <property type="project" value="TreeGrafter"/>
</dbReference>
<dbReference type="SMART" id="SM00409">
    <property type="entry name" value="IG"/>
    <property type="match status" value="2"/>
</dbReference>
<evidence type="ECO:0000256" key="1">
    <source>
        <dbReference type="ARBA" id="ARBA00022448"/>
    </source>
</evidence>
<keyword evidence="3" id="KW-0175">Coiled coil</keyword>
<dbReference type="GO" id="GO:0015031">
    <property type="term" value="P:protein transport"/>
    <property type="evidence" value="ECO:0007669"/>
    <property type="project" value="UniProtKB-KW"/>
</dbReference>
<dbReference type="Pfam" id="PF13927">
    <property type="entry name" value="Ig_3"/>
    <property type="match status" value="1"/>
</dbReference>
<dbReference type="PANTHER" id="PTHR13258:SF0">
    <property type="entry name" value="SYNDETIN"/>
    <property type="match status" value="1"/>
</dbReference>
<dbReference type="PROSITE" id="PS50835">
    <property type="entry name" value="IG_LIKE"/>
    <property type="match status" value="2"/>
</dbReference>
<feature type="domain" description="Ig-like" evidence="5">
    <location>
        <begin position="167"/>
        <end position="256"/>
    </location>
</feature>
<keyword evidence="2" id="KW-0653">Protein transport</keyword>
<dbReference type="Pfam" id="PF10475">
    <property type="entry name" value="Vps54_N"/>
    <property type="match status" value="2"/>
</dbReference>
<dbReference type="PANTHER" id="PTHR13258">
    <property type="entry name" value="SYNDETIN"/>
    <property type="match status" value="1"/>
</dbReference>
<evidence type="ECO:0000256" key="3">
    <source>
        <dbReference type="ARBA" id="ARBA00023054"/>
    </source>
</evidence>
<evidence type="ECO:0000259" key="5">
    <source>
        <dbReference type="PROSITE" id="PS50835"/>
    </source>
</evidence>
<comment type="caution">
    <text evidence="6">The sequence shown here is derived from an EMBL/GenBank/DDBJ whole genome shotgun (WGS) entry which is preliminary data.</text>
</comment>
<dbReference type="GO" id="GO:0005829">
    <property type="term" value="C:cytosol"/>
    <property type="evidence" value="ECO:0007669"/>
    <property type="project" value="GOC"/>
</dbReference>
<dbReference type="GO" id="GO:0032456">
    <property type="term" value="P:endocytic recycling"/>
    <property type="evidence" value="ECO:0007669"/>
    <property type="project" value="InterPro"/>
</dbReference>
<dbReference type="InterPro" id="IPR003598">
    <property type="entry name" value="Ig_sub2"/>
</dbReference>
<dbReference type="InterPro" id="IPR036179">
    <property type="entry name" value="Ig-like_dom_sf"/>
</dbReference>
<evidence type="ECO:0000313" key="6">
    <source>
        <dbReference type="EMBL" id="RXM27388.1"/>
    </source>
</evidence>
<protein>
    <submittedName>
        <fullName evidence="6">Syndetin</fullName>
    </submittedName>
</protein>
<dbReference type="GO" id="GO:1990745">
    <property type="term" value="C:EARP complex"/>
    <property type="evidence" value="ECO:0007669"/>
    <property type="project" value="InterPro"/>
</dbReference>
<feature type="region of interest" description="Disordered" evidence="4">
    <location>
        <begin position="946"/>
        <end position="965"/>
    </location>
</feature>
<dbReference type="InterPro" id="IPR003599">
    <property type="entry name" value="Ig_sub"/>
</dbReference>
<name>A0A444TWU5_ACIRT</name>
<keyword evidence="1" id="KW-0813">Transport</keyword>
<keyword evidence="7" id="KW-1185">Reference proteome</keyword>
<sequence>MHLVTFRDSLPIHDMAMESINKFSLHPPNASLLINKLEDSDDGEYTIQVNVKYKGSIKTQNKTIRVTVNVPVSKPAVHMEPASAAVEDVDNVTMTCSVEYGTRVVYQWLLGGSLVPANPRYTFSVDHRKLVISLAKKGDIGKYICVASNLVSKMWSEPTQLNVFYGPYHLKVNSDTGLQTRQVFTVNAGETVLFHCSADSNPPNTYAWIHKVNNMTKEIMTGPHFVVNSGEITLTNEYMCCAYNNVTKKQDETQFTVIVANLGHEDATDDFGIYEFIAIPGTSEPTREELREMREQPIDPQAEQEIINSIEDVYFSNDSFDIVQHELEKLPPVLNLQEIEEYRDKLKKQQAAVSKKVADLILEKQPSYVKTKKYDDDHIICITKEQGYAMRTFFLNAMIENRYFNCFRQLGFAKEDFTQASLGLLANQRKRQLLTGLLKSLRTIKTLQRTDVRLSEMLEEEDYPGAIQLCLECQKAASTFKHYSCIRDSQKTGSVATKINTEHDRQVEENRQYLKAVCQSLIFCGCVAMMKLQSLLIRETYNLMELMEMRANDNPLIEHFFKRREKSFSYVQGKYQNELISIMNNHTISEIAQRVRNAGMFASMADETQEQLDVALSKTCKSFDINHYTKVQQAYTLLGKTQTAMDQLHMHFTQAIHNTVFQVVLGYVELCAGNADTKFQKMQYKDLCTHITLDSYIPCLSDLCKALWEVMLSYHRTMEWHEEHDNEETVPASDGSSTDGTEESNFDRSYVKKKLEHGLTRIWQDVQLKAKAYLLGTDMSNFKYDDFIFVLDIISRLMQVGEEFCGSKSEVLQESIKKQSVNYFKNYHRTRLEELRMFLENETWELCPVKSNFSIVQLHEFKFMGQSRSPSVSPSKHASTASTATMSLFEQYHNGGNPFEMQTDSKDDETEDVLASNGYESDELEKCAYQDYDSDSDVPEELKRDYVDEQTGDAPVKSVSRDTLRSRKKSDYSLNKVNAPILTNTTLNVIRLVGKYMQMMNILKPIAFDVIHCMSQLFDYYLYAVYTFFGRNDMQVPNPSVSVPGKEQSTSRQTTVCSYESSGLGLISSRLRTTLNRIQEGLIDLPHDIE</sequence>
<dbReference type="InterPro" id="IPR019515">
    <property type="entry name" value="VPS54_N"/>
</dbReference>
<dbReference type="Proteomes" id="UP000289886">
    <property type="component" value="Unassembled WGS sequence"/>
</dbReference>
<evidence type="ECO:0000313" key="7">
    <source>
        <dbReference type="Proteomes" id="UP000289886"/>
    </source>
</evidence>
<dbReference type="SUPFAM" id="SSF48726">
    <property type="entry name" value="Immunoglobulin"/>
    <property type="match status" value="2"/>
</dbReference>
<dbReference type="AlphaFoldDB" id="A0A444TWU5"/>